<evidence type="ECO:0000313" key="1">
    <source>
        <dbReference type="EMBL" id="HHM02568.1"/>
    </source>
</evidence>
<dbReference type="EMBL" id="DRLI01000235">
    <property type="protein sequence ID" value="HHM02568.1"/>
    <property type="molecule type" value="Genomic_DNA"/>
</dbReference>
<sequence length="108" mass="11946">MKVFVIDFSKESSLLGICSQNGNVVESEQMDGALAYRKSAEFMPDIIVVNYAAKPSHGRLTAKKIKERKRTSAIPVYFVDGDERENLKIAAIGKAISSQDFSKMITKS</sequence>
<organism evidence="1">
    <name type="scientific">Caldithrix abyssi</name>
    <dbReference type="NCBI Taxonomy" id="187145"/>
    <lineage>
        <taxon>Bacteria</taxon>
        <taxon>Pseudomonadati</taxon>
        <taxon>Calditrichota</taxon>
        <taxon>Calditrichia</taxon>
        <taxon>Calditrichales</taxon>
        <taxon>Calditrichaceae</taxon>
        <taxon>Caldithrix</taxon>
    </lineage>
</organism>
<name>A0A7V5RPW1_CALAY</name>
<evidence type="ECO:0008006" key="2">
    <source>
        <dbReference type="Google" id="ProtNLM"/>
    </source>
</evidence>
<proteinExistence type="predicted"/>
<dbReference type="Proteomes" id="UP000885771">
    <property type="component" value="Unassembled WGS sequence"/>
</dbReference>
<accession>A0A7V5RPW1</accession>
<comment type="caution">
    <text evidence="1">The sequence shown here is derived from an EMBL/GenBank/DDBJ whole genome shotgun (WGS) entry which is preliminary data.</text>
</comment>
<protein>
    <recommendedName>
        <fullName evidence="2">Response regulator</fullName>
    </recommendedName>
</protein>
<gene>
    <name evidence="1" type="ORF">ENJ15_06105</name>
</gene>
<reference evidence="1" key="1">
    <citation type="journal article" date="2020" name="mSystems">
        <title>Genome- and Community-Level Interaction Insights into Carbon Utilization and Element Cycling Functions of Hydrothermarchaeota in Hydrothermal Sediment.</title>
        <authorList>
            <person name="Zhou Z."/>
            <person name="Liu Y."/>
            <person name="Xu W."/>
            <person name="Pan J."/>
            <person name="Luo Z.H."/>
            <person name="Li M."/>
        </authorList>
    </citation>
    <scope>NUCLEOTIDE SEQUENCE [LARGE SCALE GENOMIC DNA]</scope>
    <source>
        <strain evidence="1">HyVt-460</strain>
    </source>
</reference>
<dbReference type="AlphaFoldDB" id="A0A7V5RPW1"/>